<reference evidence="2 3" key="1">
    <citation type="submission" date="2015-09" db="EMBL/GenBank/DDBJ databases">
        <authorList>
            <person name="Jackson K.R."/>
            <person name="Lunt B.L."/>
            <person name="Fisher J.N.B."/>
            <person name="Gardner A.V."/>
            <person name="Bailey M.E."/>
            <person name="Deus L.M."/>
            <person name="Earl A.S."/>
            <person name="Gibby P.D."/>
            <person name="Hartmann K.A."/>
            <person name="Liu J.E."/>
            <person name="Manci A.M."/>
            <person name="Nielsen D.A."/>
            <person name="Solomon M.B."/>
            <person name="Breakwell D.P."/>
            <person name="Burnett S.H."/>
            <person name="Grose J.H."/>
        </authorList>
    </citation>
    <scope>NUCLEOTIDE SEQUENCE [LARGE SCALE GENOMIC DNA]</scope>
    <source>
        <strain evidence="2 3">16</strain>
    </source>
</reference>
<dbReference type="InterPro" id="IPR036249">
    <property type="entry name" value="Thioredoxin-like_sf"/>
</dbReference>
<dbReference type="GO" id="GO:0004364">
    <property type="term" value="F:glutathione transferase activity"/>
    <property type="evidence" value="ECO:0007669"/>
    <property type="project" value="TreeGrafter"/>
</dbReference>
<dbReference type="Gene3D" id="1.20.1050.10">
    <property type="match status" value="1"/>
</dbReference>
<dbReference type="SUPFAM" id="SSF47616">
    <property type="entry name" value="GST C-terminal domain-like"/>
    <property type="match status" value="1"/>
</dbReference>
<evidence type="ECO:0000313" key="3">
    <source>
        <dbReference type="Proteomes" id="UP000048984"/>
    </source>
</evidence>
<dbReference type="CDD" id="cd03205">
    <property type="entry name" value="GST_C_6"/>
    <property type="match status" value="1"/>
</dbReference>
<accession>A0A0P6VT79</accession>
<dbReference type="Pfam" id="PF13409">
    <property type="entry name" value="GST_N_2"/>
    <property type="match status" value="1"/>
</dbReference>
<dbReference type="Pfam" id="PF13410">
    <property type="entry name" value="GST_C_2"/>
    <property type="match status" value="1"/>
</dbReference>
<dbReference type="InterPro" id="IPR036282">
    <property type="entry name" value="Glutathione-S-Trfase_C_sf"/>
</dbReference>
<feature type="domain" description="GST N-terminal" evidence="1">
    <location>
        <begin position="1"/>
        <end position="81"/>
    </location>
</feature>
<reference evidence="2 3" key="2">
    <citation type="submission" date="2015-10" db="EMBL/GenBank/DDBJ databases">
        <title>Draft Genome Sequence of Prosthecomicrobium hirschii ATCC 27832.</title>
        <authorList>
            <person name="Daniel J."/>
            <person name="Givan S.A."/>
            <person name="Brun Y.V."/>
            <person name="Brown P.J."/>
        </authorList>
    </citation>
    <scope>NUCLEOTIDE SEQUENCE [LARGE SCALE GENOMIC DNA]</scope>
    <source>
        <strain evidence="2 3">16</strain>
    </source>
</reference>
<keyword evidence="3" id="KW-1185">Reference proteome</keyword>
<dbReference type="InterPro" id="IPR004045">
    <property type="entry name" value="Glutathione_S-Trfase_N"/>
</dbReference>
<dbReference type="PANTHER" id="PTHR42673:SF4">
    <property type="entry name" value="MALEYLACETOACETATE ISOMERASE"/>
    <property type="match status" value="1"/>
</dbReference>
<comment type="caution">
    <text evidence="2">The sequence shown here is derived from an EMBL/GenBank/DDBJ whole genome shotgun (WGS) entry which is preliminary data.</text>
</comment>
<dbReference type="GO" id="GO:0006749">
    <property type="term" value="P:glutathione metabolic process"/>
    <property type="evidence" value="ECO:0007669"/>
    <property type="project" value="TreeGrafter"/>
</dbReference>
<dbReference type="SUPFAM" id="SSF52833">
    <property type="entry name" value="Thioredoxin-like"/>
    <property type="match status" value="1"/>
</dbReference>
<proteinExistence type="predicted"/>
<name>A0A0P6VT79_9HYPH</name>
<organism evidence="2 3">
    <name type="scientific">Prosthecodimorpha hirschii</name>
    <dbReference type="NCBI Taxonomy" id="665126"/>
    <lineage>
        <taxon>Bacteria</taxon>
        <taxon>Pseudomonadati</taxon>
        <taxon>Pseudomonadota</taxon>
        <taxon>Alphaproteobacteria</taxon>
        <taxon>Hyphomicrobiales</taxon>
        <taxon>Ancalomicrobiaceae</taxon>
        <taxon>Prosthecodimorpha</taxon>
    </lineage>
</organism>
<dbReference type="PROSITE" id="PS50404">
    <property type="entry name" value="GST_NTER"/>
    <property type="match status" value="1"/>
</dbReference>
<gene>
    <name evidence="2" type="ORF">ABB55_21400</name>
</gene>
<dbReference type="RefSeq" id="WP_054360623.1">
    <property type="nucleotide sequence ID" value="NZ_LJYW01000001.1"/>
</dbReference>
<dbReference type="EMBL" id="LJYW01000001">
    <property type="protein sequence ID" value="KPL54456.1"/>
    <property type="molecule type" value="Genomic_DNA"/>
</dbReference>
<evidence type="ECO:0000313" key="2">
    <source>
        <dbReference type="EMBL" id="KPL54456.1"/>
    </source>
</evidence>
<dbReference type="GO" id="GO:0016034">
    <property type="term" value="F:maleylacetoacetate isomerase activity"/>
    <property type="evidence" value="ECO:0007669"/>
    <property type="project" value="TreeGrafter"/>
</dbReference>
<dbReference type="AlphaFoldDB" id="A0A0P6VT79"/>
<dbReference type="Gene3D" id="3.40.30.10">
    <property type="entry name" value="Glutaredoxin"/>
    <property type="match status" value="1"/>
</dbReference>
<keyword evidence="2" id="KW-0808">Transferase</keyword>
<dbReference type="GO" id="GO:0006559">
    <property type="term" value="P:L-phenylalanine catabolic process"/>
    <property type="evidence" value="ECO:0007669"/>
    <property type="project" value="TreeGrafter"/>
</dbReference>
<protein>
    <submittedName>
        <fullName evidence="2">Glutathione S-transferase</fullName>
    </submittedName>
</protein>
<sequence>MLVLRSSMPSPFGRKVKVAAALLGLSDRITIEIADTNDPSDSLRRQNPLGKIPCLVLEDGTALYDSRVILEYLDMLAGGGRIIPVETTARFAALRLQALADGLMDAALLQVYEVRFRSESERSPAWLAYQAAKVERVLAVLEEAPPAADGVLTVGEIAVACALGYLDLRFEGRWRAAHPKLVAYLDAFAARNPAFEATRVKP</sequence>
<dbReference type="Proteomes" id="UP000048984">
    <property type="component" value="Unassembled WGS sequence"/>
</dbReference>
<dbReference type="PANTHER" id="PTHR42673">
    <property type="entry name" value="MALEYLACETOACETATE ISOMERASE"/>
    <property type="match status" value="1"/>
</dbReference>
<dbReference type="STRING" id="665126.ABB55_21400"/>
<evidence type="ECO:0000259" key="1">
    <source>
        <dbReference type="PROSITE" id="PS50404"/>
    </source>
</evidence>